<dbReference type="EMBL" id="JAUKUD010000002">
    <property type="protein sequence ID" value="KAK0752195.1"/>
    <property type="molecule type" value="Genomic_DNA"/>
</dbReference>
<comment type="caution">
    <text evidence="3">The sequence shown here is derived from an EMBL/GenBank/DDBJ whole genome shotgun (WGS) entry which is preliminary data.</text>
</comment>
<dbReference type="Pfam" id="PF10306">
    <property type="entry name" value="FLILHELTA"/>
    <property type="match status" value="1"/>
</dbReference>
<organism evidence="3 4">
    <name type="scientific">Schizothecium vesticola</name>
    <dbReference type="NCBI Taxonomy" id="314040"/>
    <lineage>
        <taxon>Eukaryota</taxon>
        <taxon>Fungi</taxon>
        <taxon>Dikarya</taxon>
        <taxon>Ascomycota</taxon>
        <taxon>Pezizomycotina</taxon>
        <taxon>Sordariomycetes</taxon>
        <taxon>Sordariomycetidae</taxon>
        <taxon>Sordariales</taxon>
        <taxon>Schizotheciaceae</taxon>
        <taxon>Schizothecium</taxon>
    </lineage>
</organism>
<name>A0AA40F6S7_9PEZI</name>
<sequence length="178" mass="19647">MGNQSLKRGQSPSQQKARSPGNHCDPIAKTGPNAPAPLIDNRSHQHHQTSHPFITTPPTPQEKGNKPPPQCLSETPPPTLSSSQNPSLQKYTARLRSAPLSHVAAFLILHELTAVVPLVGLFGVFHYTQLAPVGYMLEHYGGYVRQGTKRFEGYFRRKGWFGFVQGEEKDKGEGGRTR</sequence>
<evidence type="ECO:0000256" key="2">
    <source>
        <dbReference type="SAM" id="Phobius"/>
    </source>
</evidence>
<dbReference type="GO" id="GO:0005739">
    <property type="term" value="C:mitochondrion"/>
    <property type="evidence" value="ECO:0007669"/>
    <property type="project" value="TreeGrafter"/>
</dbReference>
<keyword evidence="2" id="KW-1133">Transmembrane helix</keyword>
<reference evidence="3" key="1">
    <citation type="submission" date="2023-06" db="EMBL/GenBank/DDBJ databases">
        <title>Genome-scale phylogeny and comparative genomics of the fungal order Sordariales.</title>
        <authorList>
            <consortium name="Lawrence Berkeley National Laboratory"/>
            <person name="Hensen N."/>
            <person name="Bonometti L."/>
            <person name="Westerberg I."/>
            <person name="Brannstrom I.O."/>
            <person name="Guillou S."/>
            <person name="Cros-Aarteil S."/>
            <person name="Calhoun S."/>
            <person name="Haridas S."/>
            <person name="Kuo A."/>
            <person name="Mondo S."/>
            <person name="Pangilinan J."/>
            <person name="Riley R."/>
            <person name="LaButti K."/>
            <person name="Andreopoulos B."/>
            <person name="Lipzen A."/>
            <person name="Chen C."/>
            <person name="Yanf M."/>
            <person name="Daum C."/>
            <person name="Ng V."/>
            <person name="Clum A."/>
            <person name="Steindorff A."/>
            <person name="Ohm R."/>
            <person name="Martin F."/>
            <person name="Silar P."/>
            <person name="Natvig D."/>
            <person name="Lalanne C."/>
            <person name="Gautier V."/>
            <person name="Ament-velasquez S.L."/>
            <person name="Kruys A."/>
            <person name="Hutchinson M.I."/>
            <person name="Powell A.J."/>
            <person name="Barry K."/>
            <person name="Miller A.N."/>
            <person name="Grigoriev I.V."/>
            <person name="Debuchy R."/>
            <person name="Gladieux P."/>
            <person name="Thoren M.H."/>
            <person name="Johannesson H."/>
        </authorList>
    </citation>
    <scope>NUCLEOTIDE SEQUENCE</scope>
    <source>
        <strain evidence="3">SMH3187-1</strain>
    </source>
</reference>
<dbReference type="InterPro" id="IPR018811">
    <property type="entry name" value="MRX11"/>
</dbReference>
<proteinExistence type="predicted"/>
<keyword evidence="2" id="KW-0472">Membrane</keyword>
<keyword evidence="2" id="KW-0812">Transmembrane</keyword>
<evidence type="ECO:0000313" key="3">
    <source>
        <dbReference type="EMBL" id="KAK0752195.1"/>
    </source>
</evidence>
<dbReference type="AlphaFoldDB" id="A0AA40F6S7"/>
<accession>A0AA40F6S7</accession>
<dbReference type="PANTHER" id="PTHR28002">
    <property type="entry name" value="MIOREX COMPLEX COMPONENT 11"/>
    <property type="match status" value="1"/>
</dbReference>
<feature type="region of interest" description="Disordered" evidence="1">
    <location>
        <begin position="1"/>
        <end position="88"/>
    </location>
</feature>
<dbReference type="Proteomes" id="UP001172155">
    <property type="component" value="Unassembled WGS sequence"/>
</dbReference>
<feature type="transmembrane region" description="Helical" evidence="2">
    <location>
        <begin position="103"/>
        <end position="127"/>
    </location>
</feature>
<keyword evidence="4" id="KW-1185">Reference proteome</keyword>
<evidence type="ECO:0000256" key="1">
    <source>
        <dbReference type="SAM" id="MobiDB-lite"/>
    </source>
</evidence>
<evidence type="ECO:0000313" key="4">
    <source>
        <dbReference type="Proteomes" id="UP001172155"/>
    </source>
</evidence>
<feature type="compositionally biased region" description="Polar residues" evidence="1">
    <location>
        <begin position="1"/>
        <end position="17"/>
    </location>
</feature>
<gene>
    <name evidence="3" type="ORF">B0T18DRAFT_85924</name>
</gene>
<feature type="compositionally biased region" description="Pro residues" evidence="1">
    <location>
        <begin position="55"/>
        <end position="79"/>
    </location>
</feature>
<protein>
    <submittedName>
        <fullName evidence="3">Uncharacterized protein</fullName>
    </submittedName>
</protein>
<dbReference type="PANTHER" id="PTHR28002:SF1">
    <property type="entry name" value="MIOREX COMPLEX COMPONENT 11"/>
    <property type="match status" value="1"/>
</dbReference>